<evidence type="ECO:0000256" key="1">
    <source>
        <dbReference type="ARBA" id="ARBA00004167"/>
    </source>
</evidence>
<evidence type="ECO:0000313" key="11">
    <source>
        <dbReference type="EMBL" id="JAC60050.1"/>
    </source>
</evidence>
<keyword evidence="5" id="KW-0732">Signal</keyword>
<gene>
    <name evidence="11" type="ORF">TSPGSL018_29958</name>
</gene>
<sequence length="176" mass="18799">RVRGALPMAYSQLQKLREVEITGPAVAVGGTLPQILHVRSSDPSPGQASTIGSLPPEWSRLTALQSLSLDSTGMTGTLPEVWSTMQELRRFFASSQVICNGPNEAANPNCLSGTLPPPWSNMASLTNFTITSSSIGGTLPDSWGALTNMEFFSVENCRGHRPVGEQHHRTGAQLLA</sequence>
<name>A0A061QNN1_9CHLO</name>
<keyword evidence="4" id="KW-0812">Transmembrane</keyword>
<protein>
    <submittedName>
        <fullName evidence="11">Surface antigen protein</fullName>
    </submittedName>
</protein>
<evidence type="ECO:0000256" key="2">
    <source>
        <dbReference type="ARBA" id="ARBA00004430"/>
    </source>
</evidence>
<keyword evidence="8" id="KW-0472">Membrane</keyword>
<accession>A0A061QNN1</accession>
<dbReference type="PANTHER" id="PTHR27000">
    <property type="entry name" value="LEUCINE-RICH REPEAT RECEPTOR-LIKE PROTEIN KINASE FAMILY PROTEIN-RELATED"/>
    <property type="match status" value="1"/>
</dbReference>
<organism evidence="11">
    <name type="scientific">Tetraselmis sp. GSL018</name>
    <dbReference type="NCBI Taxonomy" id="582737"/>
    <lineage>
        <taxon>Eukaryota</taxon>
        <taxon>Viridiplantae</taxon>
        <taxon>Chlorophyta</taxon>
        <taxon>core chlorophytes</taxon>
        <taxon>Chlorodendrophyceae</taxon>
        <taxon>Chlorodendrales</taxon>
        <taxon>Chlorodendraceae</taxon>
        <taxon>Tetraselmis</taxon>
    </lineage>
</organism>
<feature type="non-terminal residue" evidence="11">
    <location>
        <position position="1"/>
    </location>
</feature>
<evidence type="ECO:0000256" key="7">
    <source>
        <dbReference type="ARBA" id="ARBA00022989"/>
    </source>
</evidence>
<dbReference type="Gene3D" id="3.80.10.10">
    <property type="entry name" value="Ribonuclease Inhibitor"/>
    <property type="match status" value="1"/>
</dbReference>
<keyword evidence="3" id="KW-0433">Leucine-rich repeat</keyword>
<evidence type="ECO:0000256" key="10">
    <source>
        <dbReference type="ARBA" id="ARBA00023180"/>
    </source>
</evidence>
<dbReference type="EMBL" id="GBEZ01027240">
    <property type="protein sequence ID" value="JAC60050.1"/>
    <property type="molecule type" value="Transcribed_RNA"/>
</dbReference>
<comment type="subcellular location">
    <subcellularLocation>
        <location evidence="2">Cytoplasm</location>
        <location evidence="2">Cytoskeleton</location>
        <location evidence="2">Cilium axoneme</location>
    </subcellularLocation>
    <subcellularLocation>
        <location evidence="1">Membrane</location>
        <topology evidence="1">Single-pass membrane protein</topology>
    </subcellularLocation>
</comment>
<keyword evidence="10" id="KW-0325">Glycoprotein</keyword>
<dbReference type="SUPFAM" id="SSF52058">
    <property type="entry name" value="L domain-like"/>
    <property type="match status" value="1"/>
</dbReference>
<keyword evidence="9" id="KW-0675">Receptor</keyword>
<dbReference type="InterPro" id="IPR032675">
    <property type="entry name" value="LRR_dom_sf"/>
</dbReference>
<reference evidence="11" key="1">
    <citation type="submission" date="2014-05" db="EMBL/GenBank/DDBJ databases">
        <title>The transcriptome of the halophilic microalga Tetraselmis sp. GSL018 isolated from the Great Salt Lake, Utah.</title>
        <authorList>
            <person name="Jinkerson R.E."/>
            <person name="D'Adamo S."/>
            <person name="Posewitz M.C."/>
        </authorList>
    </citation>
    <scope>NUCLEOTIDE SEQUENCE</scope>
    <source>
        <strain evidence="11">GSL018</strain>
    </source>
</reference>
<dbReference type="GO" id="GO:0016020">
    <property type="term" value="C:membrane"/>
    <property type="evidence" value="ECO:0007669"/>
    <property type="project" value="UniProtKB-SubCell"/>
</dbReference>
<keyword evidence="7" id="KW-1133">Transmembrane helix</keyword>
<evidence type="ECO:0000256" key="5">
    <source>
        <dbReference type="ARBA" id="ARBA00022729"/>
    </source>
</evidence>
<evidence type="ECO:0000256" key="3">
    <source>
        <dbReference type="ARBA" id="ARBA00022614"/>
    </source>
</evidence>
<evidence type="ECO:0000256" key="6">
    <source>
        <dbReference type="ARBA" id="ARBA00022737"/>
    </source>
</evidence>
<evidence type="ECO:0000256" key="4">
    <source>
        <dbReference type="ARBA" id="ARBA00022692"/>
    </source>
</evidence>
<evidence type="ECO:0000256" key="8">
    <source>
        <dbReference type="ARBA" id="ARBA00023136"/>
    </source>
</evidence>
<proteinExistence type="predicted"/>
<evidence type="ECO:0000256" key="9">
    <source>
        <dbReference type="ARBA" id="ARBA00023170"/>
    </source>
</evidence>
<dbReference type="AlphaFoldDB" id="A0A061QNN1"/>
<dbReference type="GO" id="GO:0005930">
    <property type="term" value="C:axoneme"/>
    <property type="evidence" value="ECO:0007669"/>
    <property type="project" value="UniProtKB-SubCell"/>
</dbReference>
<keyword evidence="6" id="KW-0677">Repeat</keyword>